<evidence type="ECO:0000259" key="3">
    <source>
        <dbReference type="Pfam" id="PF04734"/>
    </source>
</evidence>
<protein>
    <recommendedName>
        <fullName evidence="1">Neutral ceramidase</fullName>
        <ecNumber evidence="1">3.5.1.23</ecNumber>
    </recommendedName>
</protein>
<evidence type="ECO:0000256" key="2">
    <source>
        <dbReference type="SAM" id="SignalP"/>
    </source>
</evidence>
<keyword evidence="1" id="KW-0746">Sphingolipid metabolism</keyword>
<keyword evidence="5" id="KW-1185">Reference proteome</keyword>
<dbReference type="EMBL" id="BAABEY010000025">
    <property type="protein sequence ID" value="GAA4441443.1"/>
    <property type="molecule type" value="Genomic_DNA"/>
</dbReference>
<comment type="similarity">
    <text evidence="1">Belongs to the neutral ceramidase family.</text>
</comment>
<evidence type="ECO:0000256" key="1">
    <source>
        <dbReference type="RuleBase" id="RU366019"/>
    </source>
</evidence>
<comment type="caution">
    <text evidence="4">The sequence shown here is derived from an EMBL/GenBank/DDBJ whole genome shotgun (WGS) entry which is preliminary data.</text>
</comment>
<sequence length="446" mass="49411">MYLNPTFKKSQSKFLLFLALFCFSSLYGQEAGNFKAGFGRSNITPLTPQNLLGYAPRQSNGVRDSLYHKVVVLDDGKKQFYLVATDLGTIAPNTYDKAAARLKKMFNIDRADFWWTNTHTHSAPETGPPGVIPLFLGDRYEVKHNEAYAQYVEDQLVEAVRLARKNLSAARLGVGWGFSRANINRRARGVDNKTFLGENPDAPVDNRIGLLRIDHANGKPMAIVANYAIHGTVLASTDVRISGDVPGEVAQYVEEQAGAPLLFVNGALGNIAPRFSISVNNTGNKDGQLRQFRKLLGEPILEASRKITATTGQVRLNTTGINIETPRRADIKTWPDDLKAYARTSSTGQNLIRMPVQFLRINDDIMFWSAPCELFCEVSNEIRNNSPFAYTFYSGITNGTFGYLCTEDEIKLGGYEPMVSPFSPAAAVDLAEGVSRHLEEISRQKK</sequence>
<organism evidence="4 5">
    <name type="scientific">Ravibacter arvi</name>
    <dbReference type="NCBI Taxonomy" id="2051041"/>
    <lineage>
        <taxon>Bacteria</taxon>
        <taxon>Pseudomonadati</taxon>
        <taxon>Bacteroidota</taxon>
        <taxon>Cytophagia</taxon>
        <taxon>Cytophagales</taxon>
        <taxon>Spirosomataceae</taxon>
        <taxon>Ravibacter</taxon>
    </lineage>
</organism>
<dbReference type="PANTHER" id="PTHR12670">
    <property type="entry name" value="CERAMIDASE"/>
    <property type="match status" value="1"/>
</dbReference>
<proteinExistence type="inferred from homology"/>
<reference evidence="5" key="1">
    <citation type="journal article" date="2019" name="Int. J. Syst. Evol. Microbiol.">
        <title>The Global Catalogue of Microorganisms (GCM) 10K type strain sequencing project: providing services to taxonomists for standard genome sequencing and annotation.</title>
        <authorList>
            <consortium name="The Broad Institute Genomics Platform"/>
            <consortium name="The Broad Institute Genome Sequencing Center for Infectious Disease"/>
            <person name="Wu L."/>
            <person name="Ma J."/>
        </authorList>
    </citation>
    <scope>NUCLEOTIDE SEQUENCE [LARGE SCALE GENOMIC DNA]</scope>
    <source>
        <strain evidence="5">JCM 31920</strain>
    </source>
</reference>
<keyword evidence="2" id="KW-0732">Signal</keyword>
<dbReference type="PANTHER" id="PTHR12670:SF1">
    <property type="entry name" value="NEUTRAL CERAMIDASE"/>
    <property type="match status" value="1"/>
</dbReference>
<dbReference type="InterPro" id="IPR006823">
    <property type="entry name" value="Ceramidase_alk"/>
</dbReference>
<feature type="signal peptide" evidence="2">
    <location>
        <begin position="1"/>
        <end position="28"/>
    </location>
</feature>
<feature type="chain" id="PRO_5046257147" description="Neutral ceramidase" evidence="2">
    <location>
        <begin position="29"/>
        <end position="446"/>
    </location>
</feature>
<feature type="domain" description="Neutral/alkaline non-lysosomal ceramidase N-terminal" evidence="3">
    <location>
        <begin position="34"/>
        <end position="257"/>
    </location>
</feature>
<evidence type="ECO:0000313" key="5">
    <source>
        <dbReference type="Proteomes" id="UP001501508"/>
    </source>
</evidence>
<keyword evidence="1" id="KW-0443">Lipid metabolism</keyword>
<accession>A0ABP8M340</accession>
<keyword evidence="1" id="KW-0378">Hydrolase</keyword>
<comment type="catalytic activity">
    <reaction evidence="1">
        <text>an N-acylsphing-4-enine + H2O = sphing-4-enine + a fatty acid</text>
        <dbReference type="Rhea" id="RHEA:20856"/>
        <dbReference type="ChEBI" id="CHEBI:15377"/>
        <dbReference type="ChEBI" id="CHEBI:28868"/>
        <dbReference type="ChEBI" id="CHEBI:52639"/>
        <dbReference type="ChEBI" id="CHEBI:57756"/>
        <dbReference type="EC" id="3.5.1.23"/>
    </reaction>
</comment>
<evidence type="ECO:0000313" key="4">
    <source>
        <dbReference type="EMBL" id="GAA4441443.1"/>
    </source>
</evidence>
<dbReference type="EC" id="3.5.1.23" evidence="1"/>
<dbReference type="RefSeq" id="WP_345029929.1">
    <property type="nucleotide sequence ID" value="NZ_BAABEY010000025.1"/>
</dbReference>
<dbReference type="Proteomes" id="UP001501508">
    <property type="component" value="Unassembled WGS sequence"/>
</dbReference>
<dbReference type="Pfam" id="PF04734">
    <property type="entry name" value="Ceramidase_alk"/>
    <property type="match status" value="1"/>
</dbReference>
<name>A0ABP8M340_9BACT</name>
<gene>
    <name evidence="4" type="ORF">GCM10023091_26720</name>
</gene>
<dbReference type="InterPro" id="IPR031329">
    <property type="entry name" value="NEUT/ALK_ceramidase_N"/>
</dbReference>